<feature type="domain" description="tRNA pseudouridine synthase II TruB subfamily 1 C-terminal" evidence="7">
    <location>
        <begin position="233"/>
        <end position="282"/>
    </location>
</feature>
<dbReference type="AlphaFoldDB" id="R7RRR8"/>
<feature type="domain" description="tRNA pseudouridylate synthase B C-terminal" evidence="8">
    <location>
        <begin position="174"/>
        <end position="214"/>
    </location>
</feature>
<evidence type="ECO:0000259" key="7">
    <source>
        <dbReference type="Pfam" id="PF09157"/>
    </source>
</evidence>
<dbReference type="Pfam" id="PF16198">
    <property type="entry name" value="TruB_C_2"/>
    <property type="match status" value="1"/>
</dbReference>
<dbReference type="InterPro" id="IPR002501">
    <property type="entry name" value="PsdUridine_synth_N"/>
</dbReference>
<sequence length="285" mass="32559">MNGVINILKPPGMTSFDVVAYLRKKLNVKKIGHTGTLDPGAAGVLPICIGKATKIVDYLTAQDKKYICEICFGETTDTYDKYGNVVRRYEKDFTLDYQKLNQIIKSKFIGEIEQVPPAYSAIKINGMRAYDLARKGHEFEIPKRKVIIYNIDIIDVYSKRALLEVHCSKGTYIRSLCYDLGECLGYGAYMGFLLRTQTGKFKLDDSYVLEEINKENINNIMLTVDKLLDYDSLKLDIDESKKFCNGVILSKRHKDGMYKIYNYKSEFLGIGNINNNKLKPEKIFV</sequence>
<feature type="active site" description="Nucleophile" evidence="5">
    <location>
        <position position="38"/>
    </location>
</feature>
<evidence type="ECO:0000256" key="2">
    <source>
        <dbReference type="ARBA" id="ARBA00005642"/>
    </source>
</evidence>
<dbReference type="NCBIfam" id="TIGR00431">
    <property type="entry name" value="TruB"/>
    <property type="match status" value="1"/>
</dbReference>
<comment type="caution">
    <text evidence="9">The sequence shown here is derived from an EMBL/GenBank/DDBJ whole genome shotgun (WGS) entry which is preliminary data.</text>
</comment>
<comment type="similarity">
    <text evidence="2 5">Belongs to the pseudouridine synthase TruB family. Type 1 subfamily.</text>
</comment>
<keyword evidence="4 5" id="KW-0413">Isomerase</keyword>
<dbReference type="OrthoDB" id="9802309at2"/>
<dbReference type="Pfam" id="PF01509">
    <property type="entry name" value="TruB_N"/>
    <property type="match status" value="1"/>
</dbReference>
<dbReference type="InterPro" id="IPR014780">
    <property type="entry name" value="tRNA_psdUridine_synth_TruB"/>
</dbReference>
<dbReference type="InterPro" id="IPR020103">
    <property type="entry name" value="PsdUridine_synth_cat_dom_sf"/>
</dbReference>
<accession>R7RRR8</accession>
<dbReference type="GO" id="GO:0160148">
    <property type="term" value="F:tRNA pseudouridine(55) synthase activity"/>
    <property type="evidence" value="ECO:0007669"/>
    <property type="project" value="UniProtKB-EC"/>
</dbReference>
<dbReference type="EMBL" id="CAVN010000092">
    <property type="protein sequence ID" value="CDF57955.1"/>
    <property type="molecule type" value="Genomic_DNA"/>
</dbReference>
<dbReference type="GO" id="GO:0031119">
    <property type="term" value="P:tRNA pseudouridine synthesis"/>
    <property type="evidence" value="ECO:0007669"/>
    <property type="project" value="UniProtKB-UniRule"/>
</dbReference>
<dbReference type="Gene3D" id="3.30.2350.10">
    <property type="entry name" value="Pseudouridine synthase"/>
    <property type="match status" value="1"/>
</dbReference>
<dbReference type="EC" id="5.4.99.25" evidence="5"/>
<dbReference type="HOGENOM" id="CLU_032087_0_2_9"/>
<dbReference type="GO" id="GO:0016829">
    <property type="term" value="F:lyase activity"/>
    <property type="evidence" value="ECO:0007669"/>
    <property type="project" value="UniProtKB-KW"/>
</dbReference>
<evidence type="ECO:0000256" key="1">
    <source>
        <dbReference type="ARBA" id="ARBA00000385"/>
    </source>
</evidence>
<dbReference type="CDD" id="cd02573">
    <property type="entry name" value="PseudoU_synth_EcTruB"/>
    <property type="match status" value="1"/>
</dbReference>
<comment type="catalytic activity">
    <reaction evidence="1 5">
        <text>uridine(55) in tRNA = pseudouridine(55) in tRNA</text>
        <dbReference type="Rhea" id="RHEA:42532"/>
        <dbReference type="Rhea" id="RHEA-COMP:10101"/>
        <dbReference type="Rhea" id="RHEA-COMP:10102"/>
        <dbReference type="ChEBI" id="CHEBI:65314"/>
        <dbReference type="ChEBI" id="CHEBI:65315"/>
        <dbReference type="EC" id="5.4.99.25"/>
    </reaction>
</comment>
<dbReference type="RefSeq" id="WP_018661586.1">
    <property type="nucleotide sequence ID" value="NZ_HF952018.1"/>
</dbReference>
<feature type="domain" description="Pseudouridine synthase II N-terminal" evidence="6">
    <location>
        <begin position="23"/>
        <end position="173"/>
    </location>
</feature>
<keyword evidence="3 5" id="KW-0819">tRNA processing</keyword>
<proteinExistence type="inferred from homology"/>
<dbReference type="eggNOG" id="COG0130">
    <property type="taxonomic scope" value="Bacteria"/>
</dbReference>
<dbReference type="Proteomes" id="UP000014923">
    <property type="component" value="Unassembled WGS sequence"/>
</dbReference>
<dbReference type="InterPro" id="IPR032819">
    <property type="entry name" value="TruB_C"/>
</dbReference>
<protein>
    <recommendedName>
        <fullName evidence="5">tRNA pseudouridine synthase B</fullName>
        <ecNumber evidence="5">5.4.99.25</ecNumber>
    </recommendedName>
    <alternativeName>
        <fullName evidence="5">tRNA pseudouridine(55) synthase</fullName>
        <shortName evidence="5">Psi55 synthase</shortName>
    </alternativeName>
    <alternativeName>
        <fullName evidence="5">tRNA pseudouridylate synthase</fullName>
    </alternativeName>
    <alternativeName>
        <fullName evidence="5">tRNA-uridine isomerase</fullName>
    </alternativeName>
</protein>
<dbReference type="PANTHER" id="PTHR13767:SF2">
    <property type="entry name" value="PSEUDOURIDYLATE SYNTHASE TRUB1"/>
    <property type="match status" value="1"/>
</dbReference>
<organism evidence="9 10">
    <name type="scientific">Thermobrachium celere DSM 8682</name>
    <dbReference type="NCBI Taxonomy" id="941824"/>
    <lineage>
        <taxon>Bacteria</taxon>
        <taxon>Bacillati</taxon>
        <taxon>Bacillota</taxon>
        <taxon>Clostridia</taxon>
        <taxon>Eubacteriales</taxon>
        <taxon>Clostridiaceae</taxon>
        <taxon>Thermobrachium</taxon>
    </lineage>
</organism>
<gene>
    <name evidence="5" type="primary">truB</name>
    <name evidence="9" type="ORF">TCEL_01869</name>
</gene>
<reference evidence="9" key="1">
    <citation type="submission" date="2013-03" db="EMBL/GenBank/DDBJ databases">
        <title>Draft genome sequence of the hydrogen-ethanol-producing anaerobic alkalithermophilic Caloramator celere.</title>
        <authorList>
            <person name="Ciranna A."/>
            <person name="Larjo A."/>
            <person name="Kivisto A."/>
            <person name="Santala V."/>
            <person name="Roos C."/>
            <person name="Karp M."/>
        </authorList>
    </citation>
    <scope>NUCLEOTIDE SEQUENCE [LARGE SCALE GENOMIC DNA]</scope>
    <source>
        <strain evidence="9">DSM 8682</strain>
    </source>
</reference>
<dbReference type="GO" id="GO:0003723">
    <property type="term" value="F:RNA binding"/>
    <property type="evidence" value="ECO:0007669"/>
    <property type="project" value="InterPro"/>
</dbReference>
<comment type="function">
    <text evidence="5">Responsible for synthesis of pseudouridine from uracil-55 in the psi GC loop of transfer RNAs.</text>
</comment>
<dbReference type="GO" id="GO:1990481">
    <property type="term" value="P:mRNA pseudouridine synthesis"/>
    <property type="evidence" value="ECO:0007669"/>
    <property type="project" value="TreeGrafter"/>
</dbReference>
<keyword evidence="9" id="KW-0456">Lyase</keyword>
<evidence type="ECO:0000256" key="3">
    <source>
        <dbReference type="ARBA" id="ARBA00022694"/>
    </source>
</evidence>
<dbReference type="Pfam" id="PF09157">
    <property type="entry name" value="TruB-C_2"/>
    <property type="match status" value="1"/>
</dbReference>
<evidence type="ECO:0000313" key="10">
    <source>
        <dbReference type="Proteomes" id="UP000014923"/>
    </source>
</evidence>
<dbReference type="HAMAP" id="MF_01080">
    <property type="entry name" value="TruB_bact"/>
    <property type="match status" value="1"/>
</dbReference>
<evidence type="ECO:0000256" key="4">
    <source>
        <dbReference type="ARBA" id="ARBA00023235"/>
    </source>
</evidence>
<dbReference type="InterPro" id="IPR015240">
    <property type="entry name" value="tRNA_sdUridine_synth_fam1_C"/>
</dbReference>
<dbReference type="SUPFAM" id="SSF55120">
    <property type="entry name" value="Pseudouridine synthase"/>
    <property type="match status" value="1"/>
</dbReference>
<dbReference type="PANTHER" id="PTHR13767">
    <property type="entry name" value="TRNA-PSEUDOURIDINE SYNTHASE"/>
    <property type="match status" value="1"/>
</dbReference>
<evidence type="ECO:0000259" key="8">
    <source>
        <dbReference type="Pfam" id="PF16198"/>
    </source>
</evidence>
<name>R7RRR8_9CLOT</name>
<evidence type="ECO:0000313" key="9">
    <source>
        <dbReference type="EMBL" id="CDF57955.1"/>
    </source>
</evidence>
<evidence type="ECO:0000256" key="5">
    <source>
        <dbReference type="HAMAP-Rule" id="MF_01080"/>
    </source>
</evidence>
<evidence type="ECO:0000259" key="6">
    <source>
        <dbReference type="Pfam" id="PF01509"/>
    </source>
</evidence>
<keyword evidence="10" id="KW-1185">Reference proteome</keyword>